<evidence type="ECO:0000256" key="4">
    <source>
        <dbReference type="ARBA" id="ARBA00022692"/>
    </source>
</evidence>
<keyword evidence="13" id="KW-1185">Reference proteome</keyword>
<evidence type="ECO:0000256" key="7">
    <source>
        <dbReference type="ARBA" id="ARBA00023237"/>
    </source>
</evidence>
<dbReference type="Gene3D" id="2.60.40.1120">
    <property type="entry name" value="Carboxypeptidase-like, regulatory domain"/>
    <property type="match status" value="1"/>
</dbReference>
<dbReference type="Pfam" id="PF13715">
    <property type="entry name" value="CarbopepD_reg_2"/>
    <property type="match status" value="1"/>
</dbReference>
<keyword evidence="6 8" id="KW-0472">Membrane</keyword>
<evidence type="ECO:0000256" key="1">
    <source>
        <dbReference type="ARBA" id="ARBA00004571"/>
    </source>
</evidence>
<dbReference type="Proteomes" id="UP001597545">
    <property type="component" value="Unassembled WGS sequence"/>
</dbReference>
<evidence type="ECO:0000259" key="11">
    <source>
        <dbReference type="Pfam" id="PF07715"/>
    </source>
</evidence>
<keyword evidence="5 9" id="KW-0798">TonB box</keyword>
<keyword evidence="2 8" id="KW-0813">Transport</keyword>
<feature type="domain" description="TonB-dependent receptor-like beta-barrel" evidence="10">
    <location>
        <begin position="513"/>
        <end position="1031"/>
    </location>
</feature>
<accession>A0ABW5KP55</accession>
<dbReference type="InterPro" id="IPR039426">
    <property type="entry name" value="TonB-dep_rcpt-like"/>
</dbReference>
<evidence type="ECO:0000256" key="2">
    <source>
        <dbReference type="ARBA" id="ARBA00022448"/>
    </source>
</evidence>
<organism evidence="12 13">
    <name type="scientific">Sphingobacterium suaedae</name>
    <dbReference type="NCBI Taxonomy" id="1686402"/>
    <lineage>
        <taxon>Bacteria</taxon>
        <taxon>Pseudomonadati</taxon>
        <taxon>Bacteroidota</taxon>
        <taxon>Sphingobacteriia</taxon>
        <taxon>Sphingobacteriales</taxon>
        <taxon>Sphingobacteriaceae</taxon>
        <taxon>Sphingobacterium</taxon>
    </lineage>
</organism>
<keyword evidence="12" id="KW-0675">Receptor</keyword>
<gene>
    <name evidence="12" type="ORF">ACFSR5_17195</name>
</gene>
<dbReference type="EMBL" id="JBHULR010000015">
    <property type="protein sequence ID" value="MFD2549387.1"/>
    <property type="molecule type" value="Genomic_DNA"/>
</dbReference>
<dbReference type="PROSITE" id="PS52016">
    <property type="entry name" value="TONB_DEPENDENT_REC_3"/>
    <property type="match status" value="1"/>
</dbReference>
<reference evidence="13" key="1">
    <citation type="journal article" date="2019" name="Int. J. Syst. Evol. Microbiol.">
        <title>The Global Catalogue of Microorganisms (GCM) 10K type strain sequencing project: providing services to taxonomists for standard genome sequencing and annotation.</title>
        <authorList>
            <consortium name="The Broad Institute Genomics Platform"/>
            <consortium name="The Broad Institute Genome Sequencing Center for Infectious Disease"/>
            <person name="Wu L."/>
            <person name="Ma J."/>
        </authorList>
    </citation>
    <scope>NUCLEOTIDE SEQUENCE [LARGE SCALE GENOMIC DNA]</scope>
    <source>
        <strain evidence="13">KCTC 42662</strain>
    </source>
</reference>
<comment type="caution">
    <text evidence="12">The sequence shown here is derived from an EMBL/GenBank/DDBJ whole genome shotgun (WGS) entry which is preliminary data.</text>
</comment>
<dbReference type="InterPro" id="IPR023996">
    <property type="entry name" value="TonB-dep_OMP_SusC/RagA"/>
</dbReference>
<dbReference type="InterPro" id="IPR023997">
    <property type="entry name" value="TonB-dep_OMP_SusC/RagA_CS"/>
</dbReference>
<proteinExistence type="inferred from homology"/>
<evidence type="ECO:0000256" key="8">
    <source>
        <dbReference type="PROSITE-ProRule" id="PRU01360"/>
    </source>
</evidence>
<evidence type="ECO:0000259" key="10">
    <source>
        <dbReference type="Pfam" id="PF00593"/>
    </source>
</evidence>
<comment type="subcellular location">
    <subcellularLocation>
        <location evidence="1 8">Cell outer membrane</location>
        <topology evidence="1 8">Multi-pass membrane protein</topology>
    </subcellularLocation>
</comment>
<evidence type="ECO:0000313" key="12">
    <source>
        <dbReference type="EMBL" id="MFD2549387.1"/>
    </source>
</evidence>
<dbReference type="Pfam" id="PF07715">
    <property type="entry name" value="Plug"/>
    <property type="match status" value="1"/>
</dbReference>
<keyword evidence="4 8" id="KW-0812">Transmembrane</keyword>
<dbReference type="Gene3D" id="2.170.130.10">
    <property type="entry name" value="TonB-dependent receptor, plug domain"/>
    <property type="match status" value="1"/>
</dbReference>
<comment type="similarity">
    <text evidence="8 9">Belongs to the TonB-dependent receptor family.</text>
</comment>
<dbReference type="InterPro" id="IPR036942">
    <property type="entry name" value="Beta-barrel_TonB_sf"/>
</dbReference>
<feature type="domain" description="TonB-dependent receptor plug" evidence="11">
    <location>
        <begin position="222"/>
        <end position="325"/>
    </location>
</feature>
<protein>
    <submittedName>
        <fullName evidence="12">TonB-dependent receptor</fullName>
    </submittedName>
</protein>
<keyword evidence="7 8" id="KW-0998">Cell outer membrane</keyword>
<sequence>MYKNIVALSPSRRLLYKCFLMVKMLSFMLFGFLVHASAHTFAQKVSLSVTDAELSDVLVQIQQQTNLDFLYNNTQLQEVAKIDMHVKNADLKKVLDACLTPRGLIYIIDDKTVLIKKALSQEVAMEEMQREIQGTVHNEQGEPLVGASVRLLNSNIAVATGQDGSFRLQADVQAGQLHVTTLGYQEQTISFRQGTPLRIVLKALVSDLDEVVVVGYGVQKRANLTGAVAQITAEDIALRPDANITSALQGLMPGLNVQINTGDPTETPDINVRGFNSINGGSPLVLIDGIEGNITRVNPNDIESVTVLKDAASSAIYGARGSFGVILITTKKGVAGQMKVDYTTNFGWTTPTTRTDFLSDPYIYGKTVDAALYGYNGTSYTGYNEMDWETIKLVASGQIAPFHERQSDGTYKFFYKTDWYDYMFKKYQPSSFHNIAVSGGSDKLKGYLSGRVYNRETINKIADDGDMDRYNIKANIAFTPNPWLEISNNIQFINEFDKEYGGFRNGYGGLWSTTTWYNLFPFYPSHVDGIPSDIGVSGNGGQGGHAAMEQRNNWIKENSEEFTNTFRVKVKPLKGLEFNLDYSHRFDNRSQTSRFNEFEFLSGSKLDYITAGINRLGEWRWKDKYKALNFFGTYQTSVAEKHNFKLLAGYNQEEFDRDRVAAQMDGLLIRELANLSLGTTMYNIAGSTLDWAIQGYFGRFNYDYDNKYLLEVNARYDGSSRFPSNSRWGFFPSLSAGWQVDRENFWNPIQPYISSLKLRGSYGRLGNQTVDVNTFKQLLAIGRSSWLENGQPIIAADAPLPLPKVVTWENTESLDFGVDVGVLDNRLFVNADWYQKKTYGMYLPGEPLPAVFGAAEPKENYAALKNTGFEIGISYRDKFQLAGSPLSFNLTANVSNFKGYITKYDNPNGLMNTYWEGMRLGEIWGYHIDGQFQTDEEALAYQNSFVRDGVTAGNALGNVYNYELNVVQNSEWNRLKAGDIKYVDVDGDGRIDRGSNTLADHGDVRPIGNAMPQFPFGLNLSASWRNIDLSVAVAGVAKQDWYPTGDIYWGPYQRPYLSFIRKDLIDNAWRPDMPEKTYPQIYRGYTSLNGGRSLYEMNDYYLESVAFMRVKNLTVGYTLPQAWTKRAKIDRLRFYFSGENIFTWAFGGLTKYIDPEQAGSAVSYSHPGDAVDRADLRAYPMGKTFSFGVNLSL</sequence>
<dbReference type="SUPFAM" id="SSF49464">
    <property type="entry name" value="Carboxypeptidase regulatory domain-like"/>
    <property type="match status" value="1"/>
</dbReference>
<keyword evidence="3 8" id="KW-1134">Transmembrane beta strand</keyword>
<dbReference type="InterPro" id="IPR012910">
    <property type="entry name" value="Plug_dom"/>
</dbReference>
<evidence type="ECO:0000256" key="6">
    <source>
        <dbReference type="ARBA" id="ARBA00023136"/>
    </source>
</evidence>
<dbReference type="RefSeq" id="WP_380905704.1">
    <property type="nucleotide sequence ID" value="NZ_JBHUEG010000012.1"/>
</dbReference>
<evidence type="ECO:0000256" key="5">
    <source>
        <dbReference type="ARBA" id="ARBA00023077"/>
    </source>
</evidence>
<dbReference type="NCBIfam" id="TIGR04056">
    <property type="entry name" value="OMP_RagA_SusC"/>
    <property type="match status" value="1"/>
</dbReference>
<dbReference type="InterPro" id="IPR008969">
    <property type="entry name" value="CarboxyPept-like_regulatory"/>
</dbReference>
<dbReference type="Gene3D" id="2.40.170.20">
    <property type="entry name" value="TonB-dependent receptor, beta-barrel domain"/>
    <property type="match status" value="1"/>
</dbReference>
<dbReference type="InterPro" id="IPR000531">
    <property type="entry name" value="Beta-barrel_TonB"/>
</dbReference>
<name>A0ABW5KP55_9SPHI</name>
<dbReference type="NCBIfam" id="TIGR04057">
    <property type="entry name" value="SusC_RagA_signa"/>
    <property type="match status" value="1"/>
</dbReference>
<dbReference type="SUPFAM" id="SSF56935">
    <property type="entry name" value="Porins"/>
    <property type="match status" value="1"/>
</dbReference>
<evidence type="ECO:0000313" key="13">
    <source>
        <dbReference type="Proteomes" id="UP001597545"/>
    </source>
</evidence>
<evidence type="ECO:0000256" key="9">
    <source>
        <dbReference type="RuleBase" id="RU003357"/>
    </source>
</evidence>
<dbReference type="InterPro" id="IPR037066">
    <property type="entry name" value="Plug_dom_sf"/>
</dbReference>
<dbReference type="Pfam" id="PF00593">
    <property type="entry name" value="TonB_dep_Rec_b-barrel"/>
    <property type="match status" value="1"/>
</dbReference>
<evidence type="ECO:0000256" key="3">
    <source>
        <dbReference type="ARBA" id="ARBA00022452"/>
    </source>
</evidence>